<evidence type="ECO:0000256" key="10">
    <source>
        <dbReference type="ARBA" id="ARBA00030775"/>
    </source>
</evidence>
<evidence type="ECO:0000256" key="5">
    <source>
        <dbReference type="ARBA" id="ARBA00022519"/>
    </source>
</evidence>
<keyword evidence="4" id="KW-0488">Methylation</keyword>
<dbReference type="InterPro" id="IPR045584">
    <property type="entry name" value="Pilin-like"/>
</dbReference>
<dbReference type="Pfam" id="PF12019">
    <property type="entry name" value="GspH"/>
    <property type="match status" value="1"/>
</dbReference>
<keyword evidence="3" id="KW-1003">Cell membrane</keyword>
<evidence type="ECO:0000256" key="1">
    <source>
        <dbReference type="ARBA" id="ARBA00004377"/>
    </source>
</evidence>
<reference evidence="13" key="2">
    <citation type="submission" date="2022-04" db="EMBL/GenBank/DDBJ databases">
        <title>Genomic draft of R. solanacearum strain IPO1609, a phylotype IIB1/biovar 2/race 3 strain isolated from potato in Europe.</title>
        <authorList>
            <person name="Boucher C."/>
            <person name="Carrere S."/>
            <person name="Dossat C."/>
            <person name="Elbaz M."/>
            <person name="Genin S."/>
            <person name="Gouzy J."/>
            <person name="Prior P."/>
            <person name="Segurens B."/>
            <person name="Wincker P."/>
        </authorList>
    </citation>
    <scope>NUCLEOTIDE SEQUENCE</scope>
    <source>
        <strain evidence="13">IPO1609</strain>
    </source>
</reference>
<evidence type="ECO:0000256" key="2">
    <source>
        <dbReference type="ARBA" id="ARBA00021549"/>
    </source>
</evidence>
<evidence type="ECO:0000256" key="8">
    <source>
        <dbReference type="ARBA" id="ARBA00023136"/>
    </source>
</evidence>
<evidence type="ECO:0000256" key="6">
    <source>
        <dbReference type="ARBA" id="ARBA00022692"/>
    </source>
</evidence>
<dbReference type="SUPFAM" id="SSF54523">
    <property type="entry name" value="Pili subunits"/>
    <property type="match status" value="1"/>
</dbReference>
<accession>A0A7U7PRH5</accession>
<reference evidence="13" key="1">
    <citation type="submission" date="2014-11" db="EMBL/GenBank/DDBJ databases">
        <authorList>
            <person name="Genoscope - CEA"/>
        </authorList>
    </citation>
    <scope>NUCLEOTIDE SEQUENCE</scope>
    <source>
        <strain evidence="13">IPO1609</strain>
    </source>
</reference>
<keyword evidence="14" id="KW-1185">Reference proteome</keyword>
<gene>
    <name evidence="13" type="ORF">RSIPO_04295</name>
</gene>
<dbReference type="InterPro" id="IPR022346">
    <property type="entry name" value="T2SS_GspH"/>
</dbReference>
<evidence type="ECO:0000256" key="3">
    <source>
        <dbReference type="ARBA" id="ARBA00022475"/>
    </source>
</evidence>
<feature type="transmembrane region" description="Helical" evidence="11">
    <location>
        <begin position="58"/>
        <end position="79"/>
    </location>
</feature>
<keyword evidence="8 11" id="KW-0472">Membrane</keyword>
<proteinExistence type="inferred from homology"/>
<dbReference type="Pfam" id="PF07963">
    <property type="entry name" value="N_methyl"/>
    <property type="match status" value="1"/>
</dbReference>
<feature type="transmembrane region" description="Helical" evidence="11">
    <location>
        <begin position="15"/>
        <end position="37"/>
    </location>
</feature>
<comment type="similarity">
    <text evidence="9">Belongs to the GSP H family.</text>
</comment>
<evidence type="ECO:0000256" key="9">
    <source>
        <dbReference type="ARBA" id="ARBA00025772"/>
    </source>
</evidence>
<dbReference type="RefSeq" id="WP_003263354.1">
    <property type="nucleotide sequence ID" value="NZ_LN651281.1"/>
</dbReference>
<keyword evidence="5" id="KW-0997">Cell inner membrane</keyword>
<dbReference type="GO" id="GO:0015627">
    <property type="term" value="C:type II protein secretion system complex"/>
    <property type="evidence" value="ECO:0007669"/>
    <property type="project" value="InterPro"/>
</dbReference>
<evidence type="ECO:0000256" key="4">
    <source>
        <dbReference type="ARBA" id="ARBA00022481"/>
    </source>
</evidence>
<name>A0A7U7PRH5_RALSL</name>
<keyword evidence="7 11" id="KW-1133">Transmembrane helix</keyword>
<sequence length="234" mass="24319">MASKLACQRARSARGFALIGIMAVTVGAVIRAGLAYLSCIPYTVRSNRAASAFGRARGFTLVELVVTIAIVAILVTLAAPSFRSTIQSARTSIEVNSLVNDLQFARSEAIKRGQPVSICVSSDGATCLANSSSNNKWQVGWIVFNDVNGSGGLDSASDVVVRKRAAFTGGDTFVASPTATVLTYNREGFATGLTSGTVTMTLHTVPVNQQATRCVAVNIVGHQVVQNAGTGSCS</sequence>
<dbReference type="GO" id="GO:0015628">
    <property type="term" value="P:protein secretion by the type II secretion system"/>
    <property type="evidence" value="ECO:0007669"/>
    <property type="project" value="InterPro"/>
</dbReference>
<organism evidence="13 14">
    <name type="scientific">Ralstonia solanacearum IPO1609</name>
    <dbReference type="NCBI Taxonomy" id="564066"/>
    <lineage>
        <taxon>Bacteria</taxon>
        <taxon>Pseudomonadati</taxon>
        <taxon>Pseudomonadota</taxon>
        <taxon>Betaproteobacteria</taxon>
        <taxon>Burkholderiales</taxon>
        <taxon>Burkholderiaceae</taxon>
        <taxon>Ralstonia</taxon>
        <taxon>Ralstonia solanacearum species complex</taxon>
    </lineage>
</organism>
<dbReference type="Proteomes" id="UP000053470">
    <property type="component" value="Unassembled WGS sequence"/>
</dbReference>
<feature type="domain" description="General secretion pathway GspH" evidence="12">
    <location>
        <begin position="94"/>
        <end position="221"/>
    </location>
</feature>
<keyword evidence="6 11" id="KW-0812">Transmembrane</keyword>
<evidence type="ECO:0000256" key="11">
    <source>
        <dbReference type="SAM" id="Phobius"/>
    </source>
</evidence>
<dbReference type="NCBIfam" id="TIGR02532">
    <property type="entry name" value="IV_pilin_GFxxxE"/>
    <property type="match status" value="1"/>
</dbReference>
<evidence type="ECO:0000256" key="7">
    <source>
        <dbReference type="ARBA" id="ARBA00022989"/>
    </source>
</evidence>
<evidence type="ECO:0000259" key="12">
    <source>
        <dbReference type="Pfam" id="PF12019"/>
    </source>
</evidence>
<dbReference type="AlphaFoldDB" id="A0A7U7PRH5"/>
<dbReference type="Gene3D" id="3.55.40.10">
    <property type="entry name" value="minor pseudopilin epsh domain"/>
    <property type="match status" value="1"/>
</dbReference>
<dbReference type="EMBL" id="LN651281">
    <property type="protein sequence ID" value="CEJ17600.1"/>
    <property type="molecule type" value="Genomic_DNA"/>
</dbReference>
<dbReference type="GO" id="GO:0005886">
    <property type="term" value="C:plasma membrane"/>
    <property type="evidence" value="ECO:0007669"/>
    <property type="project" value="UniProtKB-SubCell"/>
</dbReference>
<dbReference type="PROSITE" id="PS00409">
    <property type="entry name" value="PROKAR_NTER_METHYL"/>
    <property type="match status" value="1"/>
</dbReference>
<dbReference type="InterPro" id="IPR012902">
    <property type="entry name" value="N_methyl_site"/>
</dbReference>
<evidence type="ECO:0000313" key="13">
    <source>
        <dbReference type="EMBL" id="CEJ17600.1"/>
    </source>
</evidence>
<comment type="subcellular location">
    <subcellularLocation>
        <location evidence="1">Cell inner membrane</location>
        <topology evidence="1">Single-pass membrane protein</topology>
    </subcellularLocation>
</comment>
<protein>
    <recommendedName>
        <fullName evidence="2">Type II secretion system protein H</fullName>
    </recommendedName>
    <alternativeName>
        <fullName evidence="10">General secretion pathway protein H</fullName>
    </alternativeName>
</protein>
<evidence type="ECO:0000313" key="14">
    <source>
        <dbReference type="Proteomes" id="UP000053470"/>
    </source>
</evidence>